<accession>A0ABP9QGI3</accession>
<keyword evidence="7" id="KW-1185">Reference proteome</keyword>
<evidence type="ECO:0000256" key="1">
    <source>
        <dbReference type="ARBA" id="ARBA00022801"/>
    </source>
</evidence>
<proteinExistence type="predicted"/>
<evidence type="ECO:0000259" key="5">
    <source>
        <dbReference type="Pfam" id="PF02449"/>
    </source>
</evidence>
<sequence length="846" mass="92855">MLRCLFLLCLLAPAVLRAADDLFPYAMPWNDNTPGLTSLADWNERPAGAQGFVSVRDGHLFAGARRLRLLGVNIVFGSCFPSHADADGVAGRLARLGVNIVRFHHMDSAPAPRGLLQRDMRTMDPAQLEKLDYFVAALKRVGIYSNLNLHVGRMYPGFAGWGETTPKYWKGVDHFFPPMIAMQKDYARDLLTHVNAYTGKRYADEPAVALVEINNENGLLREWRVGSLNEITGLYREALQQGWVRWLKARYGDDAGLARAWGAREVPVGEEMFGARINVRGNEPGWNLQLVGQAQATATPMAEGVGEVKVTRAGAERWHVQWHQNGLKFKAGEPYTLSLRLRADRPLRIALQAMQNHAPWQHLWSTELAVGTGWQDYHITFAPTMSEEVARFTLGNLGAGEGTLSVAKASLRPGGNLGLAEGESLARGNVAISTSSDFLSRTLEAQRDWLQYLWDTESAYWRGMQDFLKRDLGVKSLIIGTQVSYSPAPLQGELDVVDGHAYWQHPQFPGKPWDMDNWRIGNSPMAGIDGAGTLAELAMRRQPGKPFVVTEYNHSAPAEHAAEAFPLLAAYAALQDWDGIFIYSYGAHDANWQPDYQVNFFDTHGDPNKMSSLLASAALFRRGDVSTPGADLSPVPERATLVESLRRTYQMPAAYLWGAPRNLAALRPVSIGTPAGDGVPLPLRSVGGELVWGVAGQQTVSVDTRRSKGLIGKALPQAFDAGGIQLQVLNARLGHAVLLATLIEGRDFSSAGSRMVVTVLGTSQNTEQRWLDAAHTTLGRRFGKGPVLVEGPVARISLPVAAARVKAWALDERGQRRTPVTVTGHDTAVLETGPQHRALWYELLVQ</sequence>
<reference evidence="7" key="1">
    <citation type="journal article" date="2019" name="Int. J. Syst. Evol. Microbiol.">
        <title>The Global Catalogue of Microorganisms (GCM) 10K type strain sequencing project: providing services to taxonomists for standard genome sequencing and annotation.</title>
        <authorList>
            <consortium name="The Broad Institute Genomics Platform"/>
            <consortium name="The Broad Institute Genome Sequencing Center for Infectious Disease"/>
            <person name="Wu L."/>
            <person name="Ma J."/>
        </authorList>
    </citation>
    <scope>NUCLEOTIDE SEQUENCE [LARGE SCALE GENOMIC DNA]</scope>
    <source>
        <strain evidence="7">JCM 18715</strain>
    </source>
</reference>
<dbReference type="SUPFAM" id="SSF49785">
    <property type="entry name" value="Galactose-binding domain-like"/>
    <property type="match status" value="1"/>
</dbReference>
<name>A0ABP9QGI3_9RHOO</name>
<dbReference type="InterPro" id="IPR013529">
    <property type="entry name" value="Glyco_hydro_42_N"/>
</dbReference>
<dbReference type="EMBL" id="BAABLD010000005">
    <property type="protein sequence ID" value="GAA5161525.1"/>
    <property type="molecule type" value="Genomic_DNA"/>
</dbReference>
<feature type="signal peptide" evidence="3">
    <location>
        <begin position="1"/>
        <end position="18"/>
    </location>
</feature>
<dbReference type="Proteomes" id="UP001500547">
    <property type="component" value="Unassembled WGS sequence"/>
</dbReference>
<dbReference type="InterPro" id="IPR003305">
    <property type="entry name" value="CenC_carb-bd"/>
</dbReference>
<dbReference type="RefSeq" id="WP_345531859.1">
    <property type="nucleotide sequence ID" value="NZ_BAABLD010000005.1"/>
</dbReference>
<evidence type="ECO:0000313" key="7">
    <source>
        <dbReference type="Proteomes" id="UP001500547"/>
    </source>
</evidence>
<keyword evidence="2" id="KW-0326">Glycosidase</keyword>
<dbReference type="SUPFAM" id="SSF51445">
    <property type="entry name" value="(Trans)glycosidases"/>
    <property type="match status" value="1"/>
</dbReference>
<evidence type="ECO:0000259" key="4">
    <source>
        <dbReference type="Pfam" id="PF02018"/>
    </source>
</evidence>
<keyword evidence="3" id="KW-0732">Signal</keyword>
<keyword evidence="1" id="KW-0378">Hydrolase</keyword>
<dbReference type="InterPro" id="IPR008979">
    <property type="entry name" value="Galactose-bd-like_sf"/>
</dbReference>
<dbReference type="InterPro" id="IPR045053">
    <property type="entry name" value="MAN-like"/>
</dbReference>
<dbReference type="Gene3D" id="2.60.120.260">
    <property type="entry name" value="Galactose-binding domain-like"/>
    <property type="match status" value="1"/>
</dbReference>
<evidence type="ECO:0000313" key="6">
    <source>
        <dbReference type="EMBL" id="GAA5161525.1"/>
    </source>
</evidence>
<evidence type="ECO:0000256" key="3">
    <source>
        <dbReference type="SAM" id="SignalP"/>
    </source>
</evidence>
<comment type="caution">
    <text evidence="6">The sequence shown here is derived from an EMBL/GenBank/DDBJ whole genome shotgun (WGS) entry which is preliminary data.</text>
</comment>
<gene>
    <name evidence="6" type="ORF">GCM10025770_10880</name>
</gene>
<feature type="chain" id="PRO_5046769669" evidence="3">
    <location>
        <begin position="19"/>
        <end position="846"/>
    </location>
</feature>
<dbReference type="Pfam" id="PF02018">
    <property type="entry name" value="CBM_4_9"/>
    <property type="match status" value="1"/>
</dbReference>
<feature type="domain" description="CBM-cenC" evidence="4">
    <location>
        <begin position="293"/>
        <end position="392"/>
    </location>
</feature>
<feature type="domain" description="Glycoside hydrolase family 42 N-terminal" evidence="5">
    <location>
        <begin position="185"/>
        <end position="263"/>
    </location>
</feature>
<dbReference type="PANTHER" id="PTHR31451">
    <property type="match status" value="1"/>
</dbReference>
<dbReference type="Pfam" id="PF02449">
    <property type="entry name" value="Glyco_hydro_42"/>
    <property type="match status" value="1"/>
</dbReference>
<evidence type="ECO:0000256" key="2">
    <source>
        <dbReference type="ARBA" id="ARBA00023295"/>
    </source>
</evidence>
<dbReference type="InterPro" id="IPR017853">
    <property type="entry name" value="GH"/>
</dbReference>
<organism evidence="6 7">
    <name type="scientific">Viridibacterium curvum</name>
    <dbReference type="NCBI Taxonomy" id="1101404"/>
    <lineage>
        <taxon>Bacteria</taxon>
        <taxon>Pseudomonadati</taxon>
        <taxon>Pseudomonadota</taxon>
        <taxon>Betaproteobacteria</taxon>
        <taxon>Rhodocyclales</taxon>
        <taxon>Rhodocyclaceae</taxon>
        <taxon>Viridibacterium</taxon>
    </lineage>
</organism>
<dbReference type="Gene3D" id="3.20.20.80">
    <property type="entry name" value="Glycosidases"/>
    <property type="match status" value="1"/>
</dbReference>
<protein>
    <submittedName>
        <fullName evidence="6">Uncharacterized protein</fullName>
    </submittedName>
</protein>